<dbReference type="Gene3D" id="3.10.50.30">
    <property type="entry name" value="Transcription elongation factor, GreA/GreB, C-terminal domain"/>
    <property type="match status" value="1"/>
</dbReference>
<dbReference type="GO" id="GO:0070063">
    <property type="term" value="F:RNA polymerase binding"/>
    <property type="evidence" value="ECO:0007669"/>
    <property type="project" value="InterPro"/>
</dbReference>
<proteinExistence type="predicted"/>
<feature type="region of interest" description="Disordered" evidence="1">
    <location>
        <begin position="1"/>
        <end position="20"/>
    </location>
</feature>
<dbReference type="GO" id="GO:0003677">
    <property type="term" value="F:DNA binding"/>
    <property type="evidence" value="ECO:0007669"/>
    <property type="project" value="InterPro"/>
</dbReference>
<dbReference type="GO" id="GO:0032784">
    <property type="term" value="P:regulation of DNA-templated transcription elongation"/>
    <property type="evidence" value="ECO:0007669"/>
    <property type="project" value="InterPro"/>
</dbReference>
<dbReference type="InterPro" id="IPR036953">
    <property type="entry name" value="GreA/GreB_C_sf"/>
</dbReference>
<dbReference type="SUPFAM" id="SSF54534">
    <property type="entry name" value="FKBP-like"/>
    <property type="match status" value="1"/>
</dbReference>
<dbReference type="PANTHER" id="PTHR30437">
    <property type="entry name" value="TRANSCRIPTION ELONGATION FACTOR GREA"/>
    <property type="match status" value="1"/>
</dbReference>
<evidence type="ECO:0000259" key="2">
    <source>
        <dbReference type="Pfam" id="PF01272"/>
    </source>
</evidence>
<dbReference type="EMBL" id="BMXF01000001">
    <property type="protein sequence ID" value="GHB57514.1"/>
    <property type="molecule type" value="Genomic_DNA"/>
</dbReference>
<evidence type="ECO:0000256" key="1">
    <source>
        <dbReference type="SAM" id="MobiDB-lite"/>
    </source>
</evidence>
<dbReference type="PIRSF" id="PIRSF006092">
    <property type="entry name" value="GreA_GreB"/>
    <property type="match status" value="1"/>
</dbReference>
<protein>
    <recommendedName>
        <fullName evidence="2">Transcription elongation factor GreA/GreB C-terminal domain-containing protein</fullName>
    </recommendedName>
</protein>
<dbReference type="GO" id="GO:0006354">
    <property type="term" value="P:DNA-templated transcription elongation"/>
    <property type="evidence" value="ECO:0007669"/>
    <property type="project" value="TreeGrafter"/>
</dbReference>
<evidence type="ECO:0000313" key="4">
    <source>
        <dbReference type="Proteomes" id="UP000598271"/>
    </source>
</evidence>
<gene>
    <name evidence="3" type="ORF">GCM10007390_08670</name>
</gene>
<sequence>MSRGFVKEGDQEEIPVIPPRSALPPGVTNYVTSHGLEELLAEQMALQAEKDNLALENETEQRIATTVLNGKMLQLQERINSAVLLTPDDTERNAVRFGATVTLRVAGKTQQFQIVGVDEADIQKKKIAFVAPIAVAVTGKKVGEVAELRLGREVRELEVVDITW</sequence>
<dbReference type="InterPro" id="IPR001437">
    <property type="entry name" value="Tscrpt_elong_fac_GreA/B_C"/>
</dbReference>
<organism evidence="3 4">
    <name type="scientific">Persicitalea jodogahamensis</name>
    <dbReference type="NCBI Taxonomy" id="402147"/>
    <lineage>
        <taxon>Bacteria</taxon>
        <taxon>Pseudomonadati</taxon>
        <taxon>Bacteroidota</taxon>
        <taxon>Cytophagia</taxon>
        <taxon>Cytophagales</taxon>
        <taxon>Spirosomataceae</taxon>
        <taxon>Persicitalea</taxon>
    </lineage>
</organism>
<dbReference type="Proteomes" id="UP000598271">
    <property type="component" value="Unassembled WGS sequence"/>
</dbReference>
<evidence type="ECO:0000313" key="3">
    <source>
        <dbReference type="EMBL" id="GHB57514.1"/>
    </source>
</evidence>
<accession>A0A8J3D4A6</accession>
<reference evidence="3 4" key="1">
    <citation type="journal article" date="2014" name="Int. J. Syst. Evol. Microbiol.">
        <title>Complete genome sequence of Corynebacterium casei LMG S-19264T (=DSM 44701T), isolated from a smear-ripened cheese.</title>
        <authorList>
            <consortium name="US DOE Joint Genome Institute (JGI-PGF)"/>
            <person name="Walter F."/>
            <person name="Albersmeier A."/>
            <person name="Kalinowski J."/>
            <person name="Ruckert C."/>
        </authorList>
    </citation>
    <scope>NUCLEOTIDE SEQUENCE [LARGE SCALE GENOMIC DNA]</scope>
    <source>
        <strain evidence="3 4">KCTC 12866</strain>
    </source>
</reference>
<dbReference type="RefSeq" id="WP_189563107.1">
    <property type="nucleotide sequence ID" value="NZ_BMXF01000001.1"/>
</dbReference>
<dbReference type="InterPro" id="IPR023459">
    <property type="entry name" value="Tscrpt_elong_fac_GreA/B_fam"/>
</dbReference>
<dbReference type="AlphaFoldDB" id="A0A8J3D4A6"/>
<comment type="caution">
    <text evidence="3">The sequence shown here is derived from an EMBL/GenBank/DDBJ whole genome shotgun (WGS) entry which is preliminary data.</text>
</comment>
<keyword evidence="4" id="KW-1185">Reference proteome</keyword>
<feature type="domain" description="Transcription elongation factor GreA/GreB C-terminal" evidence="2">
    <location>
        <begin position="93"/>
        <end position="163"/>
    </location>
</feature>
<dbReference type="Pfam" id="PF01272">
    <property type="entry name" value="GreA_GreB"/>
    <property type="match status" value="1"/>
</dbReference>
<dbReference type="PANTHER" id="PTHR30437:SF4">
    <property type="entry name" value="TRANSCRIPTION ELONGATION FACTOR GREA"/>
    <property type="match status" value="1"/>
</dbReference>
<name>A0A8J3D4A6_9BACT</name>